<organism evidence="1 2">
    <name type="scientific">Alcaligenes phage vB_Af_QDWS595</name>
    <dbReference type="NCBI Taxonomy" id="2877946"/>
    <lineage>
        <taxon>Viruses</taxon>
        <taxon>Duplodnaviria</taxon>
        <taxon>Heunggongvirae</taxon>
        <taxon>Uroviricota</taxon>
        <taxon>Caudoviricetes</taxon>
        <taxon>Schitoviridae</taxon>
        <taxon>Petruschkyvirus</taxon>
        <taxon>Petruschkyvirus QDWS595</taxon>
    </lineage>
</organism>
<keyword evidence="2" id="KW-1185">Reference proteome</keyword>
<evidence type="ECO:0000313" key="2">
    <source>
        <dbReference type="Proteomes" id="UP000827952"/>
    </source>
</evidence>
<dbReference type="Proteomes" id="UP000827952">
    <property type="component" value="Segment"/>
</dbReference>
<evidence type="ECO:0000313" key="1">
    <source>
        <dbReference type="EMBL" id="UCR75524.1"/>
    </source>
</evidence>
<dbReference type="GO" id="GO:0050797">
    <property type="term" value="F:thymidylate synthase (FAD) activity"/>
    <property type="evidence" value="ECO:0007669"/>
    <property type="project" value="InterPro"/>
</dbReference>
<gene>
    <name evidence="1" type="ORF">vBAfaPQDWS595_40</name>
</gene>
<reference evidence="1" key="1">
    <citation type="submission" date="2021-09" db="EMBL/GenBank/DDBJ databases">
        <title>Complete genome analysis of a novel Alcaligenes phage vB_Af_QDWS595.</title>
        <authorList>
            <person name="Jing Y."/>
            <person name="Wang J."/>
        </authorList>
    </citation>
    <scope>NUCLEOTIDE SEQUENCE</scope>
</reference>
<sequence>MHHAEVSIIADSISQEGKRITTFQLRYWRGIHAEVKTHRIISQTPEMITTLELPCALMDYSEFSRNAGSSRARPSAAIIKQVSEDPWGPLHWGKNQPGMQANEEMDGTDKENAKFMWKSAAMSAASHAKTLMNLGAHKQIVNRILEPYTFIDVVVTSTSYDNFFALRIHPDADPTIQDLAQRMYDEYIKSDPVKLNVGDWHLPYITDEDVVQASGWIKDDDNRISLTLELLRKMSAARCARVSYALFDGSKANIEKDLELYDKLVGSQPIHASPTEHQATPDYKYADRWVDPEYWGNFDGWVQNRKLIKGEYIERYAP</sequence>
<proteinExistence type="predicted"/>
<dbReference type="Gene3D" id="3.30.1360.170">
    <property type="match status" value="1"/>
</dbReference>
<dbReference type="SUPFAM" id="SSF69796">
    <property type="entry name" value="Thymidylate synthase-complementing protein Thy1"/>
    <property type="match status" value="1"/>
</dbReference>
<name>A0AAE9BZX9_9CAUD</name>
<dbReference type="GO" id="GO:0006231">
    <property type="term" value="P:dTMP biosynthetic process"/>
    <property type="evidence" value="ECO:0007669"/>
    <property type="project" value="InterPro"/>
</dbReference>
<dbReference type="EMBL" id="OK149171">
    <property type="protein sequence ID" value="UCR75524.1"/>
    <property type="molecule type" value="Genomic_DNA"/>
</dbReference>
<dbReference type="InterPro" id="IPR036098">
    <property type="entry name" value="Thymidylate_synthase_ThyX_sf"/>
</dbReference>
<dbReference type="GO" id="GO:0050660">
    <property type="term" value="F:flavin adenine dinucleotide binding"/>
    <property type="evidence" value="ECO:0007669"/>
    <property type="project" value="InterPro"/>
</dbReference>
<protein>
    <submittedName>
        <fullName evidence="1">Thymidylate synthase</fullName>
    </submittedName>
</protein>
<accession>A0AAE9BZX9</accession>